<accession>A0A0D6EMK7</accession>
<dbReference type="InterPro" id="IPR039355">
    <property type="entry name" value="Transcription_factor_GATA"/>
</dbReference>
<protein>
    <submittedName>
        <fullName evidence="11">SPOSA6832_02640-mRNA-1:cds</fullName>
    </submittedName>
</protein>
<dbReference type="CDD" id="cd00202">
    <property type="entry name" value="ZnF_GATA"/>
    <property type="match status" value="1"/>
</dbReference>
<feature type="compositionally biased region" description="Low complexity" evidence="9">
    <location>
        <begin position="1466"/>
        <end position="1475"/>
    </location>
</feature>
<feature type="region of interest" description="Disordered" evidence="9">
    <location>
        <begin position="918"/>
        <end position="955"/>
    </location>
</feature>
<evidence type="ECO:0000256" key="3">
    <source>
        <dbReference type="ARBA" id="ARBA00022771"/>
    </source>
</evidence>
<feature type="compositionally biased region" description="Low complexity" evidence="9">
    <location>
        <begin position="1020"/>
        <end position="1045"/>
    </location>
</feature>
<feature type="region of interest" description="Disordered" evidence="9">
    <location>
        <begin position="94"/>
        <end position="169"/>
    </location>
</feature>
<evidence type="ECO:0000256" key="9">
    <source>
        <dbReference type="SAM" id="MobiDB-lite"/>
    </source>
</evidence>
<name>A0A0D6EMK7_SPOSA</name>
<organism evidence="11 12">
    <name type="scientific">Sporidiobolus salmonicolor</name>
    <name type="common">Yeast-like fungus</name>
    <name type="synonym">Sporobolomyces salmonicolor</name>
    <dbReference type="NCBI Taxonomy" id="5005"/>
    <lineage>
        <taxon>Eukaryota</taxon>
        <taxon>Fungi</taxon>
        <taxon>Dikarya</taxon>
        <taxon>Basidiomycota</taxon>
        <taxon>Pucciniomycotina</taxon>
        <taxon>Microbotryomycetes</taxon>
        <taxon>Sporidiobolales</taxon>
        <taxon>Sporidiobolaceae</taxon>
        <taxon>Sporobolomyces</taxon>
    </lineage>
</organism>
<dbReference type="InterPro" id="IPR000679">
    <property type="entry name" value="Znf_GATA"/>
</dbReference>
<dbReference type="GO" id="GO:0000122">
    <property type="term" value="P:negative regulation of transcription by RNA polymerase II"/>
    <property type="evidence" value="ECO:0007669"/>
    <property type="project" value="TreeGrafter"/>
</dbReference>
<dbReference type="Gene3D" id="3.30.50.10">
    <property type="entry name" value="Erythroid Transcription Factor GATA-1, subunit A"/>
    <property type="match status" value="1"/>
</dbReference>
<keyword evidence="3 8" id="KW-0863">Zinc-finger</keyword>
<dbReference type="GO" id="GO:0005634">
    <property type="term" value="C:nucleus"/>
    <property type="evidence" value="ECO:0007669"/>
    <property type="project" value="UniProtKB-SubCell"/>
</dbReference>
<feature type="compositionally biased region" description="Low complexity" evidence="9">
    <location>
        <begin position="1326"/>
        <end position="1340"/>
    </location>
</feature>
<feature type="compositionally biased region" description="Low complexity" evidence="9">
    <location>
        <begin position="377"/>
        <end position="388"/>
    </location>
</feature>
<feature type="compositionally biased region" description="Low complexity" evidence="9">
    <location>
        <begin position="337"/>
        <end position="347"/>
    </location>
</feature>
<feature type="compositionally biased region" description="Gly residues" evidence="9">
    <location>
        <begin position="718"/>
        <end position="727"/>
    </location>
</feature>
<dbReference type="GO" id="GO:0045944">
    <property type="term" value="P:positive regulation of transcription by RNA polymerase II"/>
    <property type="evidence" value="ECO:0007669"/>
    <property type="project" value="TreeGrafter"/>
</dbReference>
<dbReference type="SUPFAM" id="SSF57716">
    <property type="entry name" value="Glucocorticoid receptor-like (DNA-binding domain)"/>
    <property type="match status" value="1"/>
</dbReference>
<evidence type="ECO:0000256" key="4">
    <source>
        <dbReference type="ARBA" id="ARBA00022833"/>
    </source>
</evidence>
<gene>
    <name evidence="11" type="primary">SPOSA6832_02640</name>
</gene>
<keyword evidence="6" id="KW-0804">Transcription</keyword>
<dbReference type="PANTHER" id="PTHR10071">
    <property type="entry name" value="TRANSCRIPTION FACTOR GATA FAMILY MEMBER"/>
    <property type="match status" value="1"/>
</dbReference>
<keyword evidence="7" id="KW-0539">Nucleus</keyword>
<dbReference type="GO" id="GO:0008270">
    <property type="term" value="F:zinc ion binding"/>
    <property type="evidence" value="ECO:0007669"/>
    <property type="project" value="UniProtKB-KW"/>
</dbReference>
<dbReference type="EMBL" id="CENE01000010">
    <property type="protein sequence ID" value="CEQ40978.1"/>
    <property type="molecule type" value="Genomic_DNA"/>
</dbReference>
<feature type="region of interest" description="Disordered" evidence="9">
    <location>
        <begin position="587"/>
        <end position="608"/>
    </location>
</feature>
<evidence type="ECO:0000259" key="10">
    <source>
        <dbReference type="PROSITE" id="PS50114"/>
    </source>
</evidence>
<evidence type="ECO:0000256" key="8">
    <source>
        <dbReference type="PROSITE-ProRule" id="PRU00094"/>
    </source>
</evidence>
<feature type="compositionally biased region" description="Low complexity" evidence="9">
    <location>
        <begin position="1443"/>
        <end position="1459"/>
    </location>
</feature>
<keyword evidence="5" id="KW-0805">Transcription regulation</keyword>
<dbReference type="PROSITE" id="PS50114">
    <property type="entry name" value="GATA_ZN_FINGER_2"/>
    <property type="match status" value="1"/>
</dbReference>
<feature type="compositionally biased region" description="Polar residues" evidence="9">
    <location>
        <begin position="1002"/>
        <end position="1019"/>
    </location>
</feature>
<comment type="subcellular location">
    <subcellularLocation>
        <location evidence="1">Nucleus</location>
    </subcellularLocation>
</comment>
<feature type="compositionally biased region" description="Low complexity" evidence="9">
    <location>
        <begin position="395"/>
        <end position="405"/>
    </location>
</feature>
<dbReference type="SMART" id="SM00401">
    <property type="entry name" value="ZnF_GATA"/>
    <property type="match status" value="1"/>
</dbReference>
<feature type="compositionally biased region" description="Basic and acidic residues" evidence="9">
    <location>
        <begin position="684"/>
        <end position="693"/>
    </location>
</feature>
<dbReference type="OrthoDB" id="515401at2759"/>
<feature type="compositionally biased region" description="Basic and acidic residues" evidence="9">
    <location>
        <begin position="701"/>
        <end position="711"/>
    </location>
</feature>
<feature type="compositionally biased region" description="Low complexity" evidence="9">
    <location>
        <begin position="1263"/>
        <end position="1307"/>
    </location>
</feature>
<feature type="region of interest" description="Disordered" evidence="9">
    <location>
        <begin position="359"/>
        <end position="480"/>
    </location>
</feature>
<feature type="region of interest" description="Disordered" evidence="9">
    <location>
        <begin position="298"/>
        <end position="347"/>
    </location>
</feature>
<dbReference type="GO" id="GO:0000978">
    <property type="term" value="F:RNA polymerase II cis-regulatory region sequence-specific DNA binding"/>
    <property type="evidence" value="ECO:0007669"/>
    <property type="project" value="TreeGrafter"/>
</dbReference>
<dbReference type="PANTHER" id="PTHR10071:SF281">
    <property type="entry name" value="BOX A-BINDING FACTOR-RELATED"/>
    <property type="match status" value="1"/>
</dbReference>
<feature type="region of interest" description="Disordered" evidence="9">
    <location>
        <begin position="1002"/>
        <end position="1071"/>
    </location>
</feature>
<feature type="region of interest" description="Disordered" evidence="9">
    <location>
        <begin position="1218"/>
        <end position="1350"/>
    </location>
</feature>
<evidence type="ECO:0000256" key="6">
    <source>
        <dbReference type="ARBA" id="ARBA00023163"/>
    </source>
</evidence>
<feature type="compositionally biased region" description="Low complexity" evidence="9">
    <location>
        <begin position="113"/>
        <end position="159"/>
    </location>
</feature>
<feature type="domain" description="GATA-type" evidence="10">
    <location>
        <begin position="1378"/>
        <end position="1422"/>
    </location>
</feature>
<feature type="region of interest" description="Disordered" evidence="9">
    <location>
        <begin position="1122"/>
        <end position="1165"/>
    </location>
</feature>
<reference evidence="12" key="1">
    <citation type="submission" date="2015-02" db="EMBL/GenBank/DDBJ databases">
        <authorList>
            <person name="Gon?alves P."/>
        </authorList>
    </citation>
    <scope>NUCLEOTIDE SEQUENCE [LARGE SCALE GENOMIC DNA]</scope>
</reference>
<feature type="region of interest" description="Disordered" evidence="9">
    <location>
        <begin position="661"/>
        <end position="876"/>
    </location>
</feature>
<keyword evidence="12" id="KW-1185">Reference proteome</keyword>
<dbReference type="GO" id="GO:0000981">
    <property type="term" value="F:DNA-binding transcription factor activity, RNA polymerase II-specific"/>
    <property type="evidence" value="ECO:0007669"/>
    <property type="project" value="TreeGrafter"/>
</dbReference>
<feature type="compositionally biased region" description="Basic and acidic residues" evidence="9">
    <location>
        <begin position="1341"/>
        <end position="1350"/>
    </location>
</feature>
<evidence type="ECO:0000313" key="11">
    <source>
        <dbReference type="EMBL" id="CEQ40978.1"/>
    </source>
</evidence>
<keyword evidence="4" id="KW-0862">Zinc</keyword>
<evidence type="ECO:0000256" key="2">
    <source>
        <dbReference type="ARBA" id="ARBA00022723"/>
    </source>
</evidence>
<evidence type="ECO:0000313" key="12">
    <source>
        <dbReference type="Proteomes" id="UP000243876"/>
    </source>
</evidence>
<keyword evidence="2" id="KW-0479">Metal-binding</keyword>
<feature type="compositionally biased region" description="Low complexity" evidence="9">
    <location>
        <begin position="319"/>
        <end position="328"/>
    </location>
</feature>
<dbReference type="Pfam" id="PF08550">
    <property type="entry name" value="GATA_AreA"/>
    <property type="match status" value="1"/>
</dbReference>
<feature type="compositionally biased region" description="Polar residues" evidence="9">
    <location>
        <begin position="758"/>
        <end position="770"/>
    </location>
</feature>
<feature type="compositionally biased region" description="Low complexity" evidence="9">
    <location>
        <begin position="424"/>
        <end position="441"/>
    </location>
</feature>
<proteinExistence type="predicted"/>
<dbReference type="PRINTS" id="PR00619">
    <property type="entry name" value="GATAZNFINGER"/>
</dbReference>
<feature type="compositionally biased region" description="Polar residues" evidence="9">
    <location>
        <begin position="1229"/>
        <end position="1242"/>
    </location>
</feature>
<feature type="non-terminal residue" evidence="11">
    <location>
        <position position="1"/>
    </location>
</feature>
<evidence type="ECO:0000256" key="5">
    <source>
        <dbReference type="ARBA" id="ARBA00023015"/>
    </source>
</evidence>
<feature type="compositionally biased region" description="Low complexity" evidence="9">
    <location>
        <begin position="1058"/>
        <end position="1071"/>
    </location>
</feature>
<dbReference type="InterPro" id="IPR013088">
    <property type="entry name" value="Znf_NHR/GATA"/>
</dbReference>
<feature type="region of interest" description="Disordered" evidence="9">
    <location>
        <begin position="1410"/>
        <end position="1475"/>
    </location>
</feature>
<dbReference type="Proteomes" id="UP000243876">
    <property type="component" value="Unassembled WGS sequence"/>
</dbReference>
<feature type="non-terminal residue" evidence="11">
    <location>
        <position position="1475"/>
    </location>
</feature>
<feature type="compositionally biased region" description="Polar residues" evidence="9">
    <location>
        <begin position="447"/>
        <end position="457"/>
    </location>
</feature>
<evidence type="ECO:0000256" key="1">
    <source>
        <dbReference type="ARBA" id="ARBA00004123"/>
    </source>
</evidence>
<feature type="compositionally biased region" description="Polar residues" evidence="9">
    <location>
        <begin position="1046"/>
        <end position="1057"/>
    </location>
</feature>
<feature type="compositionally biased region" description="Low complexity" evidence="9">
    <location>
        <begin position="852"/>
        <end position="870"/>
    </location>
</feature>
<sequence length="1475" mass="151709">PSSPSRAPVGPLPARLVPVDPGRPFSLFFSPSRVEAIVQFMPPSAAHLAAANTATGTGAADVDFSAFIDDAFFQDEAPPHSSSLQLQLEATPDLPLPLRTKPSSQSGFRHGSVDPSVTTSTSSTSSGDSPGVPDSFSPLPQAESALTSASTSPPFASAGFPPPSQSMDKLPDELEQLAASWQSQHQALQHSPLAINTSLAPAMPPYFHPVSSSFPSQLPPEWIAAANSTPSSLPSAGFPAFPSQFAPGSLPASRAMPTAPLLAMNHLGQMVPTPSMDPNLYALHMSLEAQASLAAPTSISAPGTPSGFDLQNAMGGSSGPSTPAAGSSLVRSTTGASGRPSSKRSSSYMKAAIGLGTTGMSTSKAAGTVHQRAKTQPSLHNSPLASPSLAPPHSPSFTDSSSSTSYGFPTAPSYQRPLPPLPKRQPTASASSSTFSNPPSAIVSPILSPSATLSPSANPTPPLSRAQSPRPSFPPVDYDFSSLEQDLDRFTSSGGFASAAAAAMASVGPSTRRGHKGVDAYGVGGYGGSPTPKLAHEALPSPKIVDAVLGENLFFGPGGMKSSPTASSSAASPASSAALPPAVSALLPSSNVDPSNKGSPADSVSPAGSTIIDEESAELLSKKDPIAAQVWRMFHKAKNTMPNGARMENLTWRLMSMTLRKRREESATSAGESEVVNAPSPGTEDARLRKAMEDAIEEQSEERAVKEEGRDVVQPLGGKMGPPGRGRAGGRERSDSSDQMGTTEGEDEERGRGRRTKSGNVSKSAIASTSREVEDGDTMDWRAMSKSRSRSRAPDMMDWRAQSRSRSRAPDFRVSVAPPTIDSTPAMANFSRFSGDTGIPPSSNAMPPPTAPSSSQPASSASNTSPSAAPLSIPQEDNSAALVELATSLGLSPQDQAQLFGSATPRFDGHSLMELPAPRNGISSPLVGPSNTDSPLGLSPHTHSFAFPNGSGGPDPNLAAIESTLNQLISLQNLATSPTASTSSPKGQNALDHAAFVAAKSPSSTFAPSPLSNSTELSPQQSSQRSRQASASGSTSGTGSRASQAQKQLQQFMSGQKASHGALAGASSSAARRASTSSSPYINATTLAQSSRPFSFGAAANVAAAAATSGAPASGLSLARPLHIPPDVSQPSPPAAYSDSPTPLFFPSSAPVQPQFGSPNPPLFGESTDTAQLLYDYFHAQQNPSAYSPYVSQHQDFGSLPAPTHVDPSQLLNTLQQSGSVAASPYGSDASSWGVSPRSQVDSPLADDDLKLPTPPAMKTGRSRLASSSAVTRSSSTSTLANLSTSSGASGSKAKSAPASRAHSRSNTISLPPSIQEGRPLQLVNDSSAGDGVASGSGQADQKEDDKKDGVTRCLNCSTTVSLFRFVCSPSFKTNAWCSAQNTPLWRRDAEGRPLCNACGLFRNLHGVDRPANLNTGVIKKRNRTRGPKDPNSKKSASRGGRRNSASAVSPPAASGSAAARKERAGAAGQASPQD</sequence>
<dbReference type="Pfam" id="PF00320">
    <property type="entry name" value="GATA"/>
    <property type="match status" value="1"/>
</dbReference>
<evidence type="ECO:0000256" key="7">
    <source>
        <dbReference type="ARBA" id="ARBA00023242"/>
    </source>
</evidence>
<dbReference type="InterPro" id="IPR013860">
    <property type="entry name" value="AreA_GATA"/>
</dbReference>